<feature type="transmembrane region" description="Helical" evidence="6">
    <location>
        <begin position="494"/>
        <end position="517"/>
    </location>
</feature>
<dbReference type="PANTHER" id="PTHR23507:SF1">
    <property type="entry name" value="FI18259P1-RELATED"/>
    <property type="match status" value="1"/>
</dbReference>
<evidence type="ECO:0000313" key="9">
    <source>
        <dbReference type="Proteomes" id="UP000095009"/>
    </source>
</evidence>
<dbReference type="Gene3D" id="1.20.1250.20">
    <property type="entry name" value="MFS general substrate transporter like domains"/>
    <property type="match status" value="1"/>
</dbReference>
<dbReference type="EMBL" id="KV454406">
    <property type="protein sequence ID" value="ODQ67721.1"/>
    <property type="molecule type" value="Genomic_DNA"/>
</dbReference>
<accession>A0A1E3PQN0</accession>
<feature type="transmembrane region" description="Helical" evidence="6">
    <location>
        <begin position="633"/>
        <end position="656"/>
    </location>
</feature>
<comment type="subcellular location">
    <subcellularLocation>
        <location evidence="1">Membrane</location>
        <topology evidence="1">Multi-pass membrane protein</topology>
    </subcellularLocation>
</comment>
<feature type="transmembrane region" description="Helical" evidence="6">
    <location>
        <begin position="289"/>
        <end position="308"/>
    </location>
</feature>
<dbReference type="SUPFAM" id="SSF103473">
    <property type="entry name" value="MFS general substrate transporter"/>
    <property type="match status" value="1"/>
</dbReference>
<gene>
    <name evidence="8" type="ORF">NADFUDRAFT_48395</name>
</gene>
<feature type="region of interest" description="Disordered" evidence="5">
    <location>
        <begin position="231"/>
        <end position="270"/>
    </location>
</feature>
<dbReference type="InterPro" id="IPR011701">
    <property type="entry name" value="MFS"/>
</dbReference>
<dbReference type="Proteomes" id="UP000095009">
    <property type="component" value="Unassembled WGS sequence"/>
</dbReference>
<feature type="transmembrane region" description="Helical" evidence="6">
    <location>
        <begin position="701"/>
        <end position="722"/>
    </location>
</feature>
<dbReference type="GO" id="GO:0022857">
    <property type="term" value="F:transmembrane transporter activity"/>
    <property type="evidence" value="ECO:0007669"/>
    <property type="project" value="InterPro"/>
</dbReference>
<evidence type="ECO:0000256" key="1">
    <source>
        <dbReference type="ARBA" id="ARBA00004141"/>
    </source>
</evidence>
<keyword evidence="3 6" id="KW-1133">Transmembrane helix</keyword>
<feature type="compositionally biased region" description="Polar residues" evidence="5">
    <location>
        <begin position="129"/>
        <end position="138"/>
    </location>
</feature>
<dbReference type="AlphaFoldDB" id="A0A1E3PQN0"/>
<dbReference type="Pfam" id="PF12223">
    <property type="entry name" value="DUF3602"/>
    <property type="match status" value="1"/>
</dbReference>
<dbReference type="InterPro" id="IPR022024">
    <property type="entry name" value="DUF3602"/>
</dbReference>
<keyword evidence="2 6" id="KW-0812">Transmembrane</keyword>
<sequence length="829" mass="91435">MPAYGRGGSGNFFKSPTLSPQSSGLEPVPSSPAPIQTFTSPNQTYRTGRGGYGNQVPVSKVPTMTPNEYLDEVYKATEVEPSRYTVGRGGAGNFVSKDKPKSPPVGHSTDLEPSKSNPAPMSPCLLPQNAATSPSFQPQDLGLAPVISHDGFWKQKKNSLVRVISPSGAPTEGDLGPIRSNGNDSDKADLWHKLKRTLNEEGIERETLIHGDGNKSKHAGNDSVVSELVVVDSSDEEEESHVEETNFLNPKTQSANSDDHSEDSEDEEERHETLIRKYSFLNWKHRPSTLVLAFASMILALAFGILIAPKINLIINLICQHYYDKNEIIDPISGERITIVIESLMNSNNTENKSLCMIAPVQALTSQFQLYAQLINGILCTLTVARLGSLSDRIGRKPVILWVGMCSFLAELVIVLCARFPSVFKYQWVLVSSFLDGLGGSMTLLMALNNAYATDCTSHHDRARVFGTFHASLFFGLGFGPMLGSLLVKYTGSLIFVIYCGLALYLLYIALVYFLVIESRTDYQRRKSVTVHNTSLRKRKHRLSTISENFNRHRVTNRGLQFSWSYYWYIIRHDINIFKPLKILIFMHLPWRSRINAWTLVLVDGLFNGIAIGMGMVLILYAELQFGWGSVEAGYFVSVIGFSRVFTVGIVLPGYLKMLNNFFYTRSDSVDSVDLVIIRCSLVIETIGLFSYAMATSSKQFVLACLGMSMSAIVSPVVQSCLVKHVSKSNAGTLLGALGLFHSLMKIIAPMIFLAIYSKTVGVQSNMVFLIAAGVFGMMFLVSMVSLDKNATVKLEPVDSEYNAGEVGETVVGEGSNGSDYGAMDRRFE</sequence>
<evidence type="ECO:0000259" key="7">
    <source>
        <dbReference type="PROSITE" id="PS50850"/>
    </source>
</evidence>
<evidence type="ECO:0000313" key="8">
    <source>
        <dbReference type="EMBL" id="ODQ67721.1"/>
    </source>
</evidence>
<protein>
    <submittedName>
        <fullName evidence="8">MFS general substrate transporter</fullName>
    </submittedName>
</protein>
<proteinExistence type="predicted"/>
<dbReference type="PROSITE" id="PS50850">
    <property type="entry name" value="MFS"/>
    <property type="match status" value="1"/>
</dbReference>
<dbReference type="STRING" id="857566.A0A1E3PQN0"/>
<dbReference type="GO" id="GO:0016020">
    <property type="term" value="C:membrane"/>
    <property type="evidence" value="ECO:0007669"/>
    <property type="project" value="UniProtKB-SubCell"/>
</dbReference>
<feature type="domain" description="Major facilitator superfamily (MFS) profile" evidence="7">
    <location>
        <begin position="288"/>
        <end position="791"/>
    </location>
</feature>
<feature type="region of interest" description="Disordered" evidence="5">
    <location>
        <begin position="1"/>
        <end position="63"/>
    </location>
</feature>
<evidence type="ECO:0000256" key="2">
    <source>
        <dbReference type="ARBA" id="ARBA00022692"/>
    </source>
</evidence>
<reference evidence="8 9" key="1">
    <citation type="journal article" date="2016" name="Proc. Natl. Acad. Sci. U.S.A.">
        <title>Comparative genomics of biotechnologically important yeasts.</title>
        <authorList>
            <person name="Riley R."/>
            <person name="Haridas S."/>
            <person name="Wolfe K.H."/>
            <person name="Lopes M.R."/>
            <person name="Hittinger C.T."/>
            <person name="Goeker M."/>
            <person name="Salamov A.A."/>
            <person name="Wisecaver J.H."/>
            <person name="Long T.M."/>
            <person name="Calvey C.H."/>
            <person name="Aerts A.L."/>
            <person name="Barry K.W."/>
            <person name="Choi C."/>
            <person name="Clum A."/>
            <person name="Coughlan A.Y."/>
            <person name="Deshpande S."/>
            <person name="Douglass A.P."/>
            <person name="Hanson S.J."/>
            <person name="Klenk H.-P."/>
            <person name="LaButti K.M."/>
            <person name="Lapidus A."/>
            <person name="Lindquist E.A."/>
            <person name="Lipzen A.M."/>
            <person name="Meier-Kolthoff J.P."/>
            <person name="Ohm R.A."/>
            <person name="Otillar R.P."/>
            <person name="Pangilinan J.L."/>
            <person name="Peng Y."/>
            <person name="Rokas A."/>
            <person name="Rosa C.A."/>
            <person name="Scheuner C."/>
            <person name="Sibirny A.A."/>
            <person name="Slot J.C."/>
            <person name="Stielow J.B."/>
            <person name="Sun H."/>
            <person name="Kurtzman C.P."/>
            <person name="Blackwell M."/>
            <person name="Grigoriev I.V."/>
            <person name="Jeffries T.W."/>
        </authorList>
    </citation>
    <scope>NUCLEOTIDE SEQUENCE [LARGE SCALE GENOMIC DNA]</scope>
    <source>
        <strain evidence="8 9">DSM 6958</strain>
    </source>
</reference>
<organism evidence="8 9">
    <name type="scientific">Nadsonia fulvescens var. elongata DSM 6958</name>
    <dbReference type="NCBI Taxonomy" id="857566"/>
    <lineage>
        <taxon>Eukaryota</taxon>
        <taxon>Fungi</taxon>
        <taxon>Dikarya</taxon>
        <taxon>Ascomycota</taxon>
        <taxon>Saccharomycotina</taxon>
        <taxon>Dipodascomycetes</taxon>
        <taxon>Dipodascales</taxon>
        <taxon>Dipodascales incertae sedis</taxon>
        <taxon>Nadsonia</taxon>
    </lineage>
</organism>
<feature type="transmembrane region" description="Helical" evidence="6">
    <location>
        <begin position="399"/>
        <end position="421"/>
    </location>
</feature>
<dbReference type="InterPro" id="IPR020846">
    <property type="entry name" value="MFS_dom"/>
</dbReference>
<evidence type="ECO:0000256" key="5">
    <source>
        <dbReference type="SAM" id="MobiDB-lite"/>
    </source>
</evidence>
<feature type="region of interest" description="Disordered" evidence="5">
    <location>
        <begin position="80"/>
        <end position="143"/>
    </location>
</feature>
<dbReference type="OrthoDB" id="3026777at2759"/>
<feature type="transmembrane region" description="Helical" evidence="6">
    <location>
        <begin position="427"/>
        <end position="448"/>
    </location>
</feature>
<dbReference type="InterPro" id="IPR036259">
    <property type="entry name" value="MFS_trans_sf"/>
</dbReference>
<feature type="transmembrane region" description="Helical" evidence="6">
    <location>
        <begin position="768"/>
        <end position="787"/>
    </location>
</feature>
<evidence type="ECO:0000256" key="4">
    <source>
        <dbReference type="ARBA" id="ARBA00023136"/>
    </source>
</evidence>
<feature type="compositionally biased region" description="Acidic residues" evidence="5">
    <location>
        <begin position="260"/>
        <end position="269"/>
    </location>
</feature>
<keyword evidence="4 6" id="KW-0472">Membrane</keyword>
<evidence type="ECO:0000256" key="6">
    <source>
        <dbReference type="SAM" id="Phobius"/>
    </source>
</evidence>
<feature type="transmembrane region" description="Helical" evidence="6">
    <location>
        <begin position="469"/>
        <end position="488"/>
    </location>
</feature>
<keyword evidence="9" id="KW-1185">Reference proteome</keyword>
<feature type="compositionally biased region" description="Polar residues" evidence="5">
    <location>
        <begin position="12"/>
        <end position="24"/>
    </location>
</feature>
<dbReference type="Pfam" id="PF07690">
    <property type="entry name" value="MFS_1"/>
    <property type="match status" value="1"/>
</dbReference>
<feature type="transmembrane region" description="Helical" evidence="6">
    <location>
        <begin position="597"/>
        <end position="621"/>
    </location>
</feature>
<feature type="transmembrane region" description="Helical" evidence="6">
    <location>
        <begin position="734"/>
        <end position="756"/>
    </location>
</feature>
<dbReference type="PANTHER" id="PTHR23507">
    <property type="entry name" value="ZGC:174356"/>
    <property type="match status" value="1"/>
</dbReference>
<feature type="compositionally biased region" description="Polar residues" evidence="5">
    <location>
        <begin position="246"/>
        <end position="256"/>
    </location>
</feature>
<evidence type="ECO:0000256" key="3">
    <source>
        <dbReference type="ARBA" id="ARBA00022989"/>
    </source>
</evidence>
<feature type="compositionally biased region" description="Gly residues" evidence="5">
    <location>
        <begin position="1"/>
        <end position="10"/>
    </location>
</feature>
<feature type="region of interest" description="Disordered" evidence="5">
    <location>
        <begin position="164"/>
        <end position="186"/>
    </location>
</feature>
<feature type="compositionally biased region" description="Polar residues" evidence="5">
    <location>
        <begin position="33"/>
        <end position="46"/>
    </location>
</feature>
<name>A0A1E3PQN0_9ASCO</name>